<evidence type="ECO:0000256" key="4">
    <source>
        <dbReference type="ARBA" id="ARBA00023136"/>
    </source>
</evidence>
<keyword evidence="3 5" id="KW-1133">Transmembrane helix</keyword>
<evidence type="ECO:0000256" key="5">
    <source>
        <dbReference type="SAM" id="Phobius"/>
    </source>
</evidence>
<keyword evidence="2 5" id="KW-0812">Transmembrane</keyword>
<protein>
    <submittedName>
        <fullName evidence="6">Uncharacterized protein</fullName>
    </submittedName>
</protein>
<dbReference type="GO" id="GO:0016020">
    <property type="term" value="C:membrane"/>
    <property type="evidence" value="ECO:0007669"/>
    <property type="project" value="UniProtKB-SubCell"/>
</dbReference>
<feature type="transmembrane region" description="Helical" evidence="5">
    <location>
        <begin position="117"/>
        <end position="137"/>
    </location>
</feature>
<gene>
    <name evidence="6" type="ORF">GUJ93_ZPchr0009g968</name>
</gene>
<proteinExistence type="predicted"/>
<keyword evidence="4 5" id="KW-0472">Membrane</keyword>
<comment type="caution">
    <text evidence="6">The sequence shown here is derived from an EMBL/GenBank/DDBJ whole genome shotgun (WGS) entry which is preliminary data.</text>
</comment>
<evidence type="ECO:0000256" key="2">
    <source>
        <dbReference type="ARBA" id="ARBA00022692"/>
    </source>
</evidence>
<dbReference type="Proteomes" id="UP000729402">
    <property type="component" value="Unassembled WGS sequence"/>
</dbReference>
<reference evidence="6" key="1">
    <citation type="journal article" date="2021" name="bioRxiv">
        <title>Whole Genome Assembly and Annotation of Northern Wild Rice, Zizania palustris L., Supports a Whole Genome Duplication in the Zizania Genus.</title>
        <authorList>
            <person name="Haas M."/>
            <person name="Kono T."/>
            <person name="Macchietto M."/>
            <person name="Millas R."/>
            <person name="McGilp L."/>
            <person name="Shao M."/>
            <person name="Duquette J."/>
            <person name="Hirsch C.N."/>
            <person name="Kimball J."/>
        </authorList>
    </citation>
    <scope>NUCLEOTIDE SEQUENCE</scope>
    <source>
        <tissue evidence="6">Fresh leaf tissue</tissue>
    </source>
</reference>
<comment type="subcellular location">
    <subcellularLocation>
        <location evidence="1">Membrane</location>
        <topology evidence="1">Multi-pass membrane protein</topology>
    </subcellularLocation>
</comment>
<accession>A0A8J5V5P8</accession>
<organism evidence="6 7">
    <name type="scientific">Zizania palustris</name>
    <name type="common">Northern wild rice</name>
    <dbReference type="NCBI Taxonomy" id="103762"/>
    <lineage>
        <taxon>Eukaryota</taxon>
        <taxon>Viridiplantae</taxon>
        <taxon>Streptophyta</taxon>
        <taxon>Embryophyta</taxon>
        <taxon>Tracheophyta</taxon>
        <taxon>Spermatophyta</taxon>
        <taxon>Magnoliopsida</taxon>
        <taxon>Liliopsida</taxon>
        <taxon>Poales</taxon>
        <taxon>Poaceae</taxon>
        <taxon>BOP clade</taxon>
        <taxon>Oryzoideae</taxon>
        <taxon>Oryzeae</taxon>
        <taxon>Zizaniinae</taxon>
        <taxon>Zizania</taxon>
    </lineage>
</organism>
<sequence length="163" mass="17546">MRTKWGRGSMGGAWGKCRGRATAAAGGEGGGGLGVDAHLVWEGGGDSLLPTLHAHQGGRELPQPPVVMRRGGGAMAAMAVATEPPMLKERKVKERLCVLGRLVLGCMKDERNLHTTAVLIGVAFVLIAYLISLWLILQHLRLYSNPVEQKRITVVLFMVHVYA</sequence>
<evidence type="ECO:0000313" key="7">
    <source>
        <dbReference type="Proteomes" id="UP000729402"/>
    </source>
</evidence>
<keyword evidence="7" id="KW-1185">Reference proteome</keyword>
<evidence type="ECO:0000313" key="6">
    <source>
        <dbReference type="EMBL" id="KAG8048496.1"/>
    </source>
</evidence>
<dbReference type="EMBL" id="JAAALK010000289">
    <property type="protein sequence ID" value="KAG8048496.1"/>
    <property type="molecule type" value="Genomic_DNA"/>
</dbReference>
<evidence type="ECO:0000256" key="1">
    <source>
        <dbReference type="ARBA" id="ARBA00004141"/>
    </source>
</evidence>
<dbReference type="InterPro" id="IPR005178">
    <property type="entry name" value="Ostalpha/TMEM184C"/>
</dbReference>
<name>A0A8J5V5P8_ZIZPA</name>
<dbReference type="AlphaFoldDB" id="A0A8J5V5P8"/>
<reference evidence="6" key="2">
    <citation type="submission" date="2021-02" db="EMBL/GenBank/DDBJ databases">
        <authorList>
            <person name="Kimball J.A."/>
            <person name="Haas M.W."/>
            <person name="Macchietto M."/>
            <person name="Kono T."/>
            <person name="Duquette J."/>
            <person name="Shao M."/>
        </authorList>
    </citation>
    <scope>NUCLEOTIDE SEQUENCE</scope>
    <source>
        <tissue evidence="6">Fresh leaf tissue</tissue>
    </source>
</reference>
<dbReference type="Pfam" id="PF03619">
    <property type="entry name" value="Solute_trans_a"/>
    <property type="match status" value="1"/>
</dbReference>
<evidence type="ECO:0000256" key="3">
    <source>
        <dbReference type="ARBA" id="ARBA00022989"/>
    </source>
</evidence>